<dbReference type="EMBL" id="QKKF02006307">
    <property type="protein sequence ID" value="RZF46437.1"/>
    <property type="molecule type" value="Genomic_DNA"/>
</dbReference>
<proteinExistence type="predicted"/>
<comment type="caution">
    <text evidence="1">The sequence shown here is derived from an EMBL/GenBank/DDBJ whole genome shotgun (WGS) entry which is preliminary data.</text>
</comment>
<dbReference type="Proteomes" id="UP000291343">
    <property type="component" value="Unassembled WGS sequence"/>
</dbReference>
<evidence type="ECO:0000313" key="1">
    <source>
        <dbReference type="EMBL" id="RZF46437.1"/>
    </source>
</evidence>
<reference evidence="1 2" key="1">
    <citation type="journal article" date="2017" name="Gigascience">
        <title>Genome sequence of the small brown planthopper, Laodelphax striatellus.</title>
        <authorList>
            <person name="Zhu J."/>
            <person name="Jiang F."/>
            <person name="Wang X."/>
            <person name="Yang P."/>
            <person name="Bao Y."/>
            <person name="Zhao W."/>
            <person name="Wang W."/>
            <person name="Lu H."/>
            <person name="Wang Q."/>
            <person name="Cui N."/>
            <person name="Li J."/>
            <person name="Chen X."/>
            <person name="Luo L."/>
            <person name="Yu J."/>
            <person name="Kang L."/>
            <person name="Cui F."/>
        </authorList>
    </citation>
    <scope>NUCLEOTIDE SEQUENCE [LARGE SCALE GENOMIC DNA]</scope>
    <source>
        <strain evidence="1">Lst14</strain>
    </source>
</reference>
<sequence>MEEANLLEAKLVPFHTTTMMSISEFITTEMATSNYNITDFILASSTEPEINNFYFYEQQQQQQQQIQVGLLPFPSNTPIGFTEDEHEDKHREETRVTRLTRRMTGEGFWALLAATTLKQD</sequence>
<dbReference type="AlphaFoldDB" id="A0A482XL86"/>
<gene>
    <name evidence="1" type="ORF">LSTR_LSTR012512</name>
</gene>
<organism evidence="1 2">
    <name type="scientific">Laodelphax striatellus</name>
    <name type="common">Small brown planthopper</name>
    <name type="synonym">Delphax striatella</name>
    <dbReference type="NCBI Taxonomy" id="195883"/>
    <lineage>
        <taxon>Eukaryota</taxon>
        <taxon>Metazoa</taxon>
        <taxon>Ecdysozoa</taxon>
        <taxon>Arthropoda</taxon>
        <taxon>Hexapoda</taxon>
        <taxon>Insecta</taxon>
        <taxon>Pterygota</taxon>
        <taxon>Neoptera</taxon>
        <taxon>Paraneoptera</taxon>
        <taxon>Hemiptera</taxon>
        <taxon>Auchenorrhyncha</taxon>
        <taxon>Fulgoroidea</taxon>
        <taxon>Delphacidae</taxon>
        <taxon>Criomorphinae</taxon>
        <taxon>Laodelphax</taxon>
    </lineage>
</organism>
<keyword evidence="2" id="KW-1185">Reference proteome</keyword>
<evidence type="ECO:0000313" key="2">
    <source>
        <dbReference type="Proteomes" id="UP000291343"/>
    </source>
</evidence>
<dbReference type="InParanoid" id="A0A482XL86"/>
<accession>A0A482XL86</accession>
<name>A0A482XL86_LAOST</name>
<protein>
    <submittedName>
        <fullName evidence="1">Uncharacterized protein</fullName>
    </submittedName>
</protein>